<proteinExistence type="predicted"/>
<feature type="region of interest" description="Disordered" evidence="1">
    <location>
        <begin position="51"/>
        <end position="257"/>
    </location>
</feature>
<dbReference type="Proteomes" id="UP000504618">
    <property type="component" value="Unplaced"/>
</dbReference>
<organism evidence="2 3">
    <name type="scientific">Temnothorax curvispinosus</name>
    <dbReference type="NCBI Taxonomy" id="300111"/>
    <lineage>
        <taxon>Eukaryota</taxon>
        <taxon>Metazoa</taxon>
        <taxon>Ecdysozoa</taxon>
        <taxon>Arthropoda</taxon>
        <taxon>Hexapoda</taxon>
        <taxon>Insecta</taxon>
        <taxon>Pterygota</taxon>
        <taxon>Neoptera</taxon>
        <taxon>Endopterygota</taxon>
        <taxon>Hymenoptera</taxon>
        <taxon>Apocrita</taxon>
        <taxon>Aculeata</taxon>
        <taxon>Formicoidea</taxon>
        <taxon>Formicidae</taxon>
        <taxon>Myrmicinae</taxon>
        <taxon>Temnothorax</taxon>
    </lineage>
</organism>
<gene>
    <name evidence="3" type="primary">LOC112455058</name>
</gene>
<protein>
    <submittedName>
        <fullName evidence="3">DEAD-box ATP-dependent RNA helicase 42-like</fullName>
    </submittedName>
</protein>
<feature type="compositionally biased region" description="Basic and acidic residues" evidence="1">
    <location>
        <begin position="94"/>
        <end position="144"/>
    </location>
</feature>
<name>A0A6J1PUI2_9HYME</name>
<sequence length="334" mass="39012">MAGTMSREGQRKEKDGWGKEIMKEIMNELREMRQELLKEVKREGEELRQEMKQIKRQLERMEKSQAPGRQRKESGGRGEAEKRRVDESDGVADVGEKPSEEEIEREEKIHKGRCVEERSKHEGERRTERGGGDKGRSRNGREEVTSEEEESSEESWKSDRREGKGKGNDTHERTMERRGGDVKTEKEKERCEKVSEDGSASKEKKKERRTDGETGSEGGRKAERKGRGAESVKSNAWEMVKRREEKVKSERDRSGAGPVERKEFMEIIAEMALDRKVGVKGVVEIKGEGKKELLLVEEEEEEDKKKLFRKRWEMKKRWGVMVNEKLTREERYVR</sequence>
<accession>A0A6J1PUI2</accession>
<reference evidence="3" key="1">
    <citation type="submission" date="2025-08" db="UniProtKB">
        <authorList>
            <consortium name="RefSeq"/>
        </authorList>
    </citation>
    <scope>IDENTIFICATION</scope>
    <source>
        <tissue evidence="3">Whole body</tissue>
    </source>
</reference>
<evidence type="ECO:0000313" key="2">
    <source>
        <dbReference type="Proteomes" id="UP000504618"/>
    </source>
</evidence>
<dbReference type="AlphaFoldDB" id="A0A6J1PUI2"/>
<feature type="compositionally biased region" description="Basic and acidic residues" evidence="1">
    <location>
        <begin position="239"/>
        <end position="257"/>
    </location>
</feature>
<dbReference type="GeneID" id="112455058"/>
<evidence type="ECO:0000256" key="1">
    <source>
        <dbReference type="SAM" id="MobiDB-lite"/>
    </source>
</evidence>
<keyword evidence="2" id="KW-1185">Reference proteome</keyword>
<evidence type="ECO:0000313" key="3">
    <source>
        <dbReference type="RefSeq" id="XP_024872520.1"/>
    </source>
</evidence>
<feature type="compositionally biased region" description="Basic and acidic residues" evidence="1">
    <location>
        <begin position="154"/>
        <end position="230"/>
    </location>
</feature>
<dbReference type="RefSeq" id="XP_024872520.1">
    <property type="nucleotide sequence ID" value="XM_025016752.1"/>
</dbReference>
<feature type="compositionally biased region" description="Basic and acidic residues" evidence="1">
    <location>
        <begin position="70"/>
        <end position="87"/>
    </location>
</feature>
<feature type="compositionally biased region" description="Basic and acidic residues" evidence="1">
    <location>
        <begin position="51"/>
        <end position="63"/>
    </location>
</feature>